<dbReference type="Gene3D" id="1.10.357.50">
    <property type="match status" value="1"/>
</dbReference>
<evidence type="ECO:0000313" key="13">
    <source>
        <dbReference type="Proteomes" id="UP000053105"/>
    </source>
</evidence>
<dbReference type="CDD" id="cd04009">
    <property type="entry name" value="C2B_Munc13-like"/>
    <property type="match status" value="1"/>
</dbReference>
<dbReference type="GO" id="GO:0099503">
    <property type="term" value="C:secretory vesicle"/>
    <property type="evidence" value="ECO:0007669"/>
    <property type="project" value="TreeGrafter"/>
</dbReference>
<dbReference type="InterPro" id="IPR035892">
    <property type="entry name" value="C2_domain_sf"/>
</dbReference>
<feature type="domain" description="MHD1" evidence="10">
    <location>
        <begin position="929"/>
        <end position="1050"/>
    </location>
</feature>
<reference evidence="12 13" key="1">
    <citation type="submission" date="2015-07" db="EMBL/GenBank/DDBJ databases">
        <title>The genome of Melipona quadrifasciata.</title>
        <authorList>
            <person name="Pan H."/>
            <person name="Kapheim K."/>
        </authorList>
    </citation>
    <scope>NUCLEOTIDE SEQUENCE [LARGE SCALE GENOMIC DNA]</scope>
    <source>
        <strain evidence="12">0111107301</strain>
        <tissue evidence="12">Whole body</tissue>
    </source>
</reference>
<sequence>MSFFNSLQQYVSDSVANLTLSPKRFSFSREDSTTNATGRSGSTGSVTGTTNTNSTAQQSTPHGYPKVVPPPGAATSSHGRSLSARRRTLECTSAPGLTVHPAAGSASGSTSPRRVGSFRRSTGSGDRPPLMFCRRRPSWPEVDIQATSGLESRLEMARNNIRHQHPLTLTSYEPDAEDADHRVIRSSVIEDTYDSENWKSHVSFCISSPSNPRSRAPLPTTFPFELYRYVALVSATDVPGNVKETRRSVGTNVEIGGRSIEERREENAVQETDGSFFESFTALSWRQENRRLVVLQEVEARAKEPPPPSRDTSLTQSYRFTKKELEQLYIEVLYTVANTVGASTGQYAHYKEDLYRYAQEAFGVPQDQHRRYLNPPIVVLSVVVVEAEGLEAKDANGFSDPYCMLGIQPGNTGAPLSPQTNLTAHSPHTPPASPRQATRALSDGGETENSHHEKLRKHHSFRLSFKRKEHTSRREHRESLSGAVPAKFIRATSVKQHTLSPRWNEKFRFDIDDINADILHLDIWDHDDESSVFDAVSKLNEVRGVKGLGRFFKQIAQSARSGGQDDFLGCVNIPLQDIPSTGLDRWYKLEARTQRSTIQGRIRLKLWLSTREDRGTSEEDNWGELRQQERLYTVFLNHEMNKQGEDFTGELPQTALTILHQHAVQGDVTELQQALVRWVASSRQSACDPRILHRLLQELDNVWHTDTLSRDEEQCLADSFNEFLEVTLKKVRQHRVLFPPLHRPSISKLDYLLSNNKIKNHRHRNITLSFVSFKCLGLLSNMKAFRACCPFNKEIRGEIITALRKGTLEWYEDTRQQTMCYDKEPDQDADKVLQDFTNLVTALLVDLEQGLTYYNNLFESTNGVPYFSAVYKQLDKLLAEHVAKHMENTSEMQNELGARVTTACLQLHGQNADEEYVLPPGAEIGTPMFELYLALQDFVTMKENLPQSDHKTLAICKYYEWFRPAVDKWLDLAKLKAIQRVRKSAELDRICPGEYIVKHGTSAIDVTACLYQIKEFWKKLAWPDLPGSYNLVLKVVDAICSSAAYYAEITHQKLADSGYYEEQTPYKTTDEMCVAINGLEYVRRWLLKLGEELLVEKLLTALECQAGDSARMQWRTALTSPLEQTPGQMLLFINQIVSRIGTKMRPPLKKAMFHLAWSPDSLPTSEAIAPLLEYLDMHLVVLNSALLIVNFNRVLQDIWEVVLAELSNQMDGNAGDKPAMFYERLHEALDLLVKFFHEDEKGLPYEVLHCQSFLNVEERLQYHKMDTTFLIDRFYRQRLQDQLNTVSSEYGVLTVRAYLNHDSLCVEVINARDVIPLDPNGYSDPFVIIELLPRRVFEHCAEQHTNVKKKTLNPMFDECFEFSVSVEQCRSPDAMVLFTVMDHDVLTANDFAGEAFLGLSMIPGVTDTNTSIDNFHGLKHTELPLMHQKNRNHPILQILETRVGDKMALDFVKKQKQRFAST</sequence>
<dbReference type="STRING" id="166423.A0A0M8ZUB9"/>
<feature type="compositionally biased region" description="Low complexity" evidence="8">
    <location>
        <begin position="36"/>
        <end position="60"/>
    </location>
</feature>
<feature type="compositionally biased region" description="Basic residues" evidence="8">
    <location>
        <begin position="453"/>
        <end position="474"/>
    </location>
</feature>
<dbReference type="SMART" id="SM00239">
    <property type="entry name" value="C2"/>
    <property type="match status" value="2"/>
</dbReference>
<dbReference type="Pfam" id="PF00168">
    <property type="entry name" value="C2"/>
    <property type="match status" value="4"/>
</dbReference>
<dbReference type="PROSITE" id="PS51259">
    <property type="entry name" value="MHD2"/>
    <property type="match status" value="1"/>
</dbReference>
<keyword evidence="7" id="KW-0967">Endosome</keyword>
<dbReference type="Pfam" id="PF06292">
    <property type="entry name" value="MUN"/>
    <property type="match status" value="1"/>
</dbReference>
<dbReference type="PANTHER" id="PTHR45999">
    <property type="entry name" value="UNC-13-4A, ISOFORM B"/>
    <property type="match status" value="1"/>
</dbReference>
<gene>
    <name evidence="12" type="ORF">WN51_04617</name>
</gene>
<evidence type="ECO:0000256" key="1">
    <source>
        <dbReference type="ARBA" id="ARBA00004172"/>
    </source>
</evidence>
<evidence type="ECO:0000313" key="12">
    <source>
        <dbReference type="EMBL" id="KOX71305.1"/>
    </source>
</evidence>
<dbReference type="Proteomes" id="UP000053105">
    <property type="component" value="Unassembled WGS sequence"/>
</dbReference>
<dbReference type="PROSITE" id="PS51258">
    <property type="entry name" value="MHD1"/>
    <property type="match status" value="1"/>
</dbReference>
<dbReference type="OrthoDB" id="7976202at2759"/>
<evidence type="ECO:0000256" key="4">
    <source>
        <dbReference type="ARBA" id="ARBA00005823"/>
    </source>
</evidence>
<dbReference type="CDD" id="cd08676">
    <property type="entry name" value="C2A_Munc13-like"/>
    <property type="match status" value="1"/>
</dbReference>
<feature type="domain" description="MHD2" evidence="11">
    <location>
        <begin position="1165"/>
        <end position="1274"/>
    </location>
</feature>
<feature type="region of interest" description="Disordered" evidence="8">
    <location>
        <begin position="409"/>
        <end position="481"/>
    </location>
</feature>
<keyword evidence="6" id="KW-0963">Cytoplasm</keyword>
<organism evidence="12 13">
    <name type="scientific">Melipona quadrifasciata</name>
    <dbReference type="NCBI Taxonomy" id="166423"/>
    <lineage>
        <taxon>Eukaryota</taxon>
        <taxon>Metazoa</taxon>
        <taxon>Ecdysozoa</taxon>
        <taxon>Arthropoda</taxon>
        <taxon>Hexapoda</taxon>
        <taxon>Insecta</taxon>
        <taxon>Pterygota</taxon>
        <taxon>Neoptera</taxon>
        <taxon>Endopterygota</taxon>
        <taxon>Hymenoptera</taxon>
        <taxon>Apocrita</taxon>
        <taxon>Aculeata</taxon>
        <taxon>Apoidea</taxon>
        <taxon>Anthophila</taxon>
        <taxon>Apidae</taxon>
        <taxon>Melipona</taxon>
    </lineage>
</organism>
<dbReference type="GO" id="GO:0055037">
    <property type="term" value="C:recycling endosome"/>
    <property type="evidence" value="ECO:0007669"/>
    <property type="project" value="UniProtKB-SubCell"/>
</dbReference>
<dbReference type="EMBL" id="KQ435841">
    <property type="protein sequence ID" value="KOX71305.1"/>
    <property type="molecule type" value="Genomic_DNA"/>
</dbReference>
<evidence type="ECO:0000256" key="2">
    <source>
        <dbReference type="ARBA" id="ARBA00004496"/>
    </source>
</evidence>
<feature type="compositionally biased region" description="Polar residues" evidence="8">
    <location>
        <begin position="417"/>
        <end position="426"/>
    </location>
</feature>
<dbReference type="InterPro" id="IPR000008">
    <property type="entry name" value="C2_dom"/>
</dbReference>
<evidence type="ECO:0000256" key="7">
    <source>
        <dbReference type="ARBA" id="ARBA00022753"/>
    </source>
</evidence>
<dbReference type="GO" id="GO:0005770">
    <property type="term" value="C:late endosome"/>
    <property type="evidence" value="ECO:0007669"/>
    <property type="project" value="UniProtKB-SubCell"/>
</dbReference>
<dbReference type="Gene3D" id="1.20.58.1100">
    <property type="match status" value="1"/>
</dbReference>
<dbReference type="InterPro" id="IPR014770">
    <property type="entry name" value="Munc13_1"/>
</dbReference>
<accession>A0A0M8ZUB9</accession>
<feature type="region of interest" description="Disordered" evidence="8">
    <location>
        <begin position="27"/>
        <end position="134"/>
    </location>
</feature>
<evidence type="ECO:0000259" key="9">
    <source>
        <dbReference type="PROSITE" id="PS50004"/>
    </source>
</evidence>
<dbReference type="PROSITE" id="PS50004">
    <property type="entry name" value="C2"/>
    <property type="match status" value="2"/>
</dbReference>
<feature type="domain" description="C2" evidence="9">
    <location>
        <begin position="361"/>
        <end position="587"/>
    </location>
</feature>
<dbReference type="Gene3D" id="2.60.40.150">
    <property type="entry name" value="C2 domain"/>
    <property type="match status" value="2"/>
</dbReference>
<proteinExistence type="inferred from homology"/>
<comment type="similarity">
    <text evidence="4">Belongs to the unc-13 family.</text>
</comment>
<evidence type="ECO:0000259" key="11">
    <source>
        <dbReference type="PROSITE" id="PS51259"/>
    </source>
</evidence>
<evidence type="ECO:0000256" key="3">
    <source>
        <dbReference type="ARBA" id="ARBA00004603"/>
    </source>
</evidence>
<dbReference type="InterPro" id="IPR052095">
    <property type="entry name" value="UNC-13_domain"/>
</dbReference>
<evidence type="ECO:0000259" key="10">
    <source>
        <dbReference type="PROSITE" id="PS51258"/>
    </source>
</evidence>
<dbReference type="InterPro" id="IPR014772">
    <property type="entry name" value="Munc13_dom-2"/>
</dbReference>
<dbReference type="PANTHER" id="PTHR45999:SF4">
    <property type="entry name" value="UNC-13-4A, ISOFORM B"/>
    <property type="match status" value="1"/>
</dbReference>
<feature type="domain" description="C2" evidence="9">
    <location>
        <begin position="1280"/>
        <end position="1412"/>
    </location>
</feature>
<evidence type="ECO:0000256" key="8">
    <source>
        <dbReference type="SAM" id="MobiDB-lite"/>
    </source>
</evidence>
<keyword evidence="13" id="KW-1185">Reference proteome</keyword>
<protein>
    <submittedName>
        <fullName evidence="12">BAI1-associated protein 3</fullName>
    </submittedName>
</protein>
<name>A0A0M8ZUB9_9HYME</name>
<evidence type="ECO:0000256" key="6">
    <source>
        <dbReference type="ARBA" id="ARBA00022490"/>
    </source>
</evidence>
<dbReference type="InterPro" id="IPR010439">
    <property type="entry name" value="MUN_dom"/>
</dbReference>
<evidence type="ECO:0000256" key="5">
    <source>
        <dbReference type="ARBA" id="ARBA00022483"/>
    </source>
</evidence>
<dbReference type="GO" id="GO:0006887">
    <property type="term" value="P:exocytosis"/>
    <property type="evidence" value="ECO:0007669"/>
    <property type="project" value="UniProtKB-KW"/>
</dbReference>
<comment type="subcellular location">
    <subcellularLocation>
        <location evidence="2">Cytoplasm</location>
    </subcellularLocation>
    <subcellularLocation>
        <location evidence="3">Late endosome</location>
    </subcellularLocation>
    <subcellularLocation>
        <location evidence="1">Recycling endosome</location>
    </subcellularLocation>
</comment>
<keyword evidence="5" id="KW-0268">Exocytosis</keyword>
<dbReference type="SUPFAM" id="SSF49562">
    <property type="entry name" value="C2 domain (Calcium/lipid-binding domain, CaLB)"/>
    <property type="match status" value="2"/>
</dbReference>